<accession>A0AAJ3KNB9</accession>
<dbReference type="Gene3D" id="3.40.50.1820">
    <property type="entry name" value="alpha/beta hydrolase"/>
    <property type="match status" value="1"/>
</dbReference>
<dbReference type="SUPFAM" id="SSF53474">
    <property type="entry name" value="alpha/beta-Hydrolases"/>
    <property type="match status" value="1"/>
</dbReference>
<dbReference type="InterPro" id="IPR050266">
    <property type="entry name" value="AB_hydrolase_sf"/>
</dbReference>
<dbReference type="GO" id="GO:0016787">
    <property type="term" value="F:hydrolase activity"/>
    <property type="evidence" value="ECO:0007669"/>
    <property type="project" value="UniProtKB-KW"/>
</dbReference>
<reference evidence="1" key="1">
    <citation type="journal article" date="2020" name="Cell Host Microbe">
        <title>Functional and Genomic Variation between Human-Derived Isolates of Lachnospiraceae Reveals Inter- and Intra-Species Diversity.</title>
        <authorList>
            <person name="Sorbara M.T."/>
            <person name="Littmann E.R."/>
            <person name="Fontana E."/>
            <person name="Moody T.U."/>
            <person name="Kohout C.E."/>
            <person name="Gjonbalaj M."/>
            <person name="Eaton V."/>
            <person name="Seok R."/>
            <person name="Leiner I.M."/>
            <person name="Pamer E.G."/>
        </authorList>
    </citation>
    <scope>NUCLEOTIDE SEQUENCE</scope>
    <source>
        <strain evidence="1">MSK.15.32</strain>
    </source>
</reference>
<dbReference type="EMBL" id="JAAIRV010000053">
    <property type="protein sequence ID" value="NSI59957.1"/>
    <property type="molecule type" value="Genomic_DNA"/>
</dbReference>
<dbReference type="InterPro" id="IPR029058">
    <property type="entry name" value="AB_hydrolase_fold"/>
</dbReference>
<dbReference type="AlphaFoldDB" id="A0AAJ3KNB9"/>
<organism evidence="1 2">
    <name type="scientific">Mediterraneibacter gnavus</name>
    <name type="common">Ruminococcus gnavus</name>
    <dbReference type="NCBI Taxonomy" id="33038"/>
    <lineage>
        <taxon>Bacteria</taxon>
        <taxon>Bacillati</taxon>
        <taxon>Bacillota</taxon>
        <taxon>Clostridia</taxon>
        <taxon>Lachnospirales</taxon>
        <taxon>Lachnospiraceae</taxon>
        <taxon>Mediterraneibacter</taxon>
    </lineage>
</organism>
<dbReference type="PANTHER" id="PTHR43798:SF6">
    <property type="entry name" value="HYDROLASE, PUTATIVE (AFU_ORTHOLOGUE AFUA_4G13070)-RELATED"/>
    <property type="match status" value="1"/>
</dbReference>
<name>A0AAJ3KNB9_MEDGN</name>
<evidence type="ECO:0000313" key="1">
    <source>
        <dbReference type="EMBL" id="NSI59957.1"/>
    </source>
</evidence>
<dbReference type="RefSeq" id="WP_173878158.1">
    <property type="nucleotide sequence ID" value="NZ_JAAIMR010000052.1"/>
</dbReference>
<dbReference type="PANTHER" id="PTHR43798">
    <property type="entry name" value="MONOACYLGLYCEROL LIPASE"/>
    <property type="match status" value="1"/>
</dbReference>
<sequence length="233" mass="27320">MKYTSQNIHSIPSIVWGESTDKVILAIHGNQSNKADIPIEILANQAIQKGYQVLSFDLPEHGDRKNEPLPCKVQYCVSNLHDIISYAKEKWSTISLFANSLGAYFSLLAFHNEPLEKALFLSPVVNMERMLSNMMFWFNITEEQLKSEQCISTPIGQMLYWDYYCYVKEHPIKKWNIPTYILYGKKDDVCEYDTIKSFQNQFECHLQVLQNCEHYFHTPEQLSLYETWLKENI</sequence>
<keyword evidence="1" id="KW-0378">Hydrolase</keyword>
<dbReference type="Proteomes" id="UP001296580">
    <property type="component" value="Unassembled WGS sequence"/>
</dbReference>
<protein>
    <submittedName>
        <fullName evidence="1">Alpha/beta hydrolase</fullName>
    </submittedName>
</protein>
<reference evidence="1" key="2">
    <citation type="submission" date="2020-02" db="EMBL/GenBank/DDBJ databases">
        <authorList>
            <person name="Littmann E."/>
            <person name="Sorbara M."/>
        </authorList>
    </citation>
    <scope>NUCLEOTIDE SEQUENCE</scope>
    <source>
        <strain evidence="1">MSK.15.32</strain>
    </source>
</reference>
<proteinExistence type="predicted"/>
<comment type="caution">
    <text evidence="1">The sequence shown here is derived from an EMBL/GenBank/DDBJ whole genome shotgun (WGS) entry which is preliminary data.</text>
</comment>
<evidence type="ECO:0000313" key="2">
    <source>
        <dbReference type="Proteomes" id="UP001296580"/>
    </source>
</evidence>
<gene>
    <name evidence="1" type="ORF">G4993_16450</name>
</gene>